<organism evidence="1 2">
    <name type="scientific">Paenibacillus wenxiniae</name>
    <dbReference type="NCBI Taxonomy" id="1636843"/>
    <lineage>
        <taxon>Bacteria</taxon>
        <taxon>Bacillati</taxon>
        <taxon>Bacillota</taxon>
        <taxon>Bacilli</taxon>
        <taxon>Bacillales</taxon>
        <taxon>Paenibacillaceae</taxon>
        <taxon>Paenibacillus</taxon>
    </lineage>
</organism>
<dbReference type="RefSeq" id="WP_347326790.1">
    <property type="nucleotide sequence ID" value="NZ_JBCGUH010000015.1"/>
</dbReference>
<dbReference type="Proteomes" id="UP001597233">
    <property type="component" value="Unassembled WGS sequence"/>
</dbReference>
<name>A0ABW4RMW5_9BACL</name>
<evidence type="ECO:0000313" key="2">
    <source>
        <dbReference type="Proteomes" id="UP001597233"/>
    </source>
</evidence>
<dbReference type="NCBIfam" id="NF047561">
    <property type="entry name" value="orf58_phage_fam"/>
    <property type="match status" value="1"/>
</dbReference>
<evidence type="ECO:0000313" key="1">
    <source>
        <dbReference type="EMBL" id="MFD1886833.1"/>
    </source>
</evidence>
<dbReference type="InterPro" id="IPR054496">
    <property type="entry name" value="E217_GP41"/>
</dbReference>
<proteinExistence type="predicted"/>
<comment type="caution">
    <text evidence="1">The sequence shown here is derived from an EMBL/GenBank/DDBJ whole genome shotgun (WGS) entry which is preliminary data.</text>
</comment>
<protein>
    <submittedName>
        <fullName evidence="1">Phage protein</fullName>
    </submittedName>
</protein>
<dbReference type="Pfam" id="PF22759">
    <property type="entry name" value="E217_GP41"/>
    <property type="match status" value="1"/>
</dbReference>
<sequence>MTKNNFGRVVEVLTENMKFSSLNFNIEGKVPFDNDPLPNESEIKIWNLSDKTLNNIKRGKVLMLNAGYTGDVGLLLHGYISNVSTTWEGVDKITTIHVLDSEDLSKRVVKEIAFAENTLASKIIRQMATYIGLPIAQMELNQDYRYQEGYTAKGEVTEIISKVAKDCATSVYINKNKLYVRNLRRGGDDLFTLNKETGLIGTPGRFEKDGMKGFNIKMQLQHRVTTASAIDLKCSVFTGLVHVRNGSHNLSRTGDFVTEVEAIL</sequence>
<keyword evidence="2" id="KW-1185">Reference proteome</keyword>
<reference evidence="2" key="1">
    <citation type="journal article" date="2019" name="Int. J. Syst. Evol. Microbiol.">
        <title>The Global Catalogue of Microorganisms (GCM) 10K type strain sequencing project: providing services to taxonomists for standard genome sequencing and annotation.</title>
        <authorList>
            <consortium name="The Broad Institute Genomics Platform"/>
            <consortium name="The Broad Institute Genome Sequencing Center for Infectious Disease"/>
            <person name="Wu L."/>
            <person name="Ma J."/>
        </authorList>
    </citation>
    <scope>NUCLEOTIDE SEQUENCE [LARGE SCALE GENOMIC DNA]</scope>
    <source>
        <strain evidence="2">CCUG 54950</strain>
    </source>
</reference>
<gene>
    <name evidence="1" type="ORF">ACFSC9_15050</name>
</gene>
<dbReference type="EMBL" id="JBHUEH010000021">
    <property type="protein sequence ID" value="MFD1886833.1"/>
    <property type="molecule type" value="Genomic_DNA"/>
</dbReference>
<accession>A0ABW4RMW5</accession>